<dbReference type="GO" id="GO:0000976">
    <property type="term" value="F:transcription cis-regulatory region binding"/>
    <property type="evidence" value="ECO:0007669"/>
    <property type="project" value="InterPro"/>
</dbReference>
<organism evidence="7 8">
    <name type="scientific">Steinernema carpocapsae</name>
    <name type="common">Entomopathogenic nematode</name>
    <dbReference type="NCBI Taxonomy" id="34508"/>
    <lineage>
        <taxon>Eukaryota</taxon>
        <taxon>Metazoa</taxon>
        <taxon>Ecdysozoa</taxon>
        <taxon>Nematoda</taxon>
        <taxon>Chromadorea</taxon>
        <taxon>Rhabditida</taxon>
        <taxon>Tylenchina</taxon>
        <taxon>Panagrolaimomorpha</taxon>
        <taxon>Strongyloidoidea</taxon>
        <taxon>Steinernematidae</taxon>
        <taxon>Steinernema</taxon>
    </lineage>
</organism>
<dbReference type="InterPro" id="IPR011615">
    <property type="entry name" value="p53_DNA-bd"/>
</dbReference>
<evidence type="ECO:0000259" key="5">
    <source>
        <dbReference type="Pfam" id="PF00870"/>
    </source>
</evidence>
<reference evidence="7 8" key="2">
    <citation type="journal article" date="2019" name="G3 (Bethesda)">
        <title>Hybrid Assembly of the Genome of the Entomopathogenic Nematode Steinernema carpocapsae Identifies the X-Chromosome.</title>
        <authorList>
            <person name="Serra L."/>
            <person name="Macchietto M."/>
            <person name="Macias-Munoz A."/>
            <person name="McGill C.J."/>
            <person name="Rodriguez I.M."/>
            <person name="Rodriguez B."/>
            <person name="Murad R."/>
            <person name="Mortazavi A."/>
        </authorList>
    </citation>
    <scope>NUCLEOTIDE SEQUENCE [LARGE SCALE GENOMIC DNA]</scope>
    <source>
        <strain evidence="7 8">ALL</strain>
    </source>
</reference>
<dbReference type="Pfam" id="PF00870">
    <property type="entry name" value="P53"/>
    <property type="match status" value="1"/>
</dbReference>
<evidence type="ECO:0000313" key="7">
    <source>
        <dbReference type="EMBL" id="TKR62261.1"/>
    </source>
</evidence>
<dbReference type="GO" id="GO:0005634">
    <property type="term" value="C:nucleus"/>
    <property type="evidence" value="ECO:0007669"/>
    <property type="project" value="InterPro"/>
</dbReference>
<evidence type="ECO:0000259" key="6">
    <source>
        <dbReference type="Pfam" id="PF21907"/>
    </source>
</evidence>
<dbReference type="Gene3D" id="1.10.150.830">
    <property type="match status" value="1"/>
</dbReference>
<keyword evidence="8" id="KW-1185">Reference proteome</keyword>
<dbReference type="Pfam" id="PF21907">
    <property type="entry name" value="SAM_CEP-1_C"/>
    <property type="match status" value="1"/>
</dbReference>
<dbReference type="AlphaFoldDB" id="A0A4U5M0S8"/>
<sequence>MEDGDCLADATCKSGISKSRPVSRTFVKRAHAYFEPEPVCLQSEPPEPSEKYETLKALSYVSAFSQLLPRGKCRKQCEIRIPLFSTFCPLSPCSINSANASNNQMSNPYAEFRPRKAASSCSQSEDIAEAEDNNNDFFWCNDESIQGTANEAAFCEPEPVCLQSEPPGQQPEPSEKYEVKIVRGGIGMTMFQTAKELNTLCCKSDVTIPFEVRLKKRATMINVSAEFATLNYQGVPLLRCAKHMEEHRQQMAKSGSFLTPEQLPFNFLLYPERENVQGVVWKDQFTGAVTKHNLRYHIADGLDLTKRVDIGFSCLNSCFKKAGSHAPQISLVFSVYEDINQQAVFTETFNVIVSTNVSRSLQGFLADHTGTRRKRSTVLRERVPGTGENKMPLARRTTMKRQREDLALPPSPREAPTSPSGSAAGYEAIYVPRSDALEIKKFAAERARLKRYEARHDSNNPLRFASQFEQATSISSWLATMNMGHHEYLFRQKQLNTLGDIMTAFRRNPDIFNNLGLPEEHVNELYESFLNFHNVVICSSAAGVRA</sequence>
<keyword evidence="1" id="KW-0805">Transcription regulation</keyword>
<keyword evidence="2" id="KW-0804">Transcription</keyword>
<keyword evidence="3" id="KW-0539">Nucleus</keyword>
<evidence type="ECO:0000256" key="2">
    <source>
        <dbReference type="ARBA" id="ARBA00023163"/>
    </source>
</evidence>
<accession>A0A4U5M0S8</accession>
<evidence type="ECO:0000313" key="8">
    <source>
        <dbReference type="Proteomes" id="UP000298663"/>
    </source>
</evidence>
<dbReference type="EMBL" id="AZBU02000010">
    <property type="protein sequence ID" value="TKR62261.1"/>
    <property type="molecule type" value="Genomic_DNA"/>
</dbReference>
<feature type="domain" description="p53 DNA-binding" evidence="5">
    <location>
        <begin position="174"/>
        <end position="360"/>
    </location>
</feature>
<feature type="domain" description="CEP-1 C-terminal SAM" evidence="6">
    <location>
        <begin position="436"/>
        <end position="536"/>
    </location>
</feature>
<reference evidence="7 8" key="1">
    <citation type="journal article" date="2015" name="Genome Biol.">
        <title>Comparative genomics of Steinernema reveals deeply conserved gene regulatory networks.</title>
        <authorList>
            <person name="Dillman A.R."/>
            <person name="Macchietto M."/>
            <person name="Porter C.F."/>
            <person name="Rogers A."/>
            <person name="Williams B."/>
            <person name="Antoshechkin I."/>
            <person name="Lee M.M."/>
            <person name="Goodwin Z."/>
            <person name="Lu X."/>
            <person name="Lewis E.E."/>
            <person name="Goodrich-Blair H."/>
            <person name="Stock S.P."/>
            <person name="Adams B.J."/>
            <person name="Sternberg P.W."/>
            <person name="Mortazavi A."/>
        </authorList>
    </citation>
    <scope>NUCLEOTIDE SEQUENCE [LARGE SCALE GENOMIC DNA]</scope>
    <source>
        <strain evidence="7 8">ALL</strain>
    </source>
</reference>
<dbReference type="Gene3D" id="2.60.40.720">
    <property type="match status" value="1"/>
</dbReference>
<evidence type="ECO:0000256" key="3">
    <source>
        <dbReference type="ARBA" id="ARBA00023242"/>
    </source>
</evidence>
<evidence type="ECO:0000256" key="4">
    <source>
        <dbReference type="SAM" id="MobiDB-lite"/>
    </source>
</evidence>
<comment type="caution">
    <text evidence="7">The sequence shown here is derived from an EMBL/GenBank/DDBJ whole genome shotgun (WGS) entry which is preliminary data.</text>
</comment>
<dbReference type="InterPro" id="IPR012346">
    <property type="entry name" value="p53/RUNT-type_TF_DNA-bd_sf"/>
</dbReference>
<proteinExistence type="predicted"/>
<protein>
    <submittedName>
        <fullName evidence="7">Uncharacterized protein</fullName>
    </submittedName>
</protein>
<gene>
    <name evidence="7" type="ORF">L596_026248</name>
</gene>
<feature type="region of interest" description="Disordered" evidence="4">
    <location>
        <begin position="395"/>
        <end position="424"/>
    </location>
</feature>
<evidence type="ECO:0000256" key="1">
    <source>
        <dbReference type="ARBA" id="ARBA00023015"/>
    </source>
</evidence>
<name>A0A4U5M0S8_STECR</name>
<dbReference type="Proteomes" id="UP000298663">
    <property type="component" value="Unassembled WGS sequence"/>
</dbReference>
<dbReference type="InterPro" id="IPR054106">
    <property type="entry name" value="CEP-1_C"/>
</dbReference>
<dbReference type="GO" id="GO:0003700">
    <property type="term" value="F:DNA-binding transcription factor activity"/>
    <property type="evidence" value="ECO:0007669"/>
    <property type="project" value="InterPro"/>
</dbReference>